<dbReference type="Proteomes" id="UP000237749">
    <property type="component" value="Unassembled WGS sequence"/>
</dbReference>
<sequence>MNLMNLMQLKEAWSIFKDNHPKFPLFLKAASESALKEGSMIEIRVTSPEGKTLTTNMKLKASDLELIEQLKSSLK</sequence>
<dbReference type="OrthoDB" id="1766780at2"/>
<protein>
    <submittedName>
        <fullName evidence="1">Uncharacterized protein</fullName>
    </submittedName>
</protein>
<dbReference type="RefSeq" id="WP_104437052.1">
    <property type="nucleotide sequence ID" value="NZ_PTJA01000005.1"/>
</dbReference>
<evidence type="ECO:0000313" key="2">
    <source>
        <dbReference type="Proteomes" id="UP000237749"/>
    </source>
</evidence>
<organism evidence="1 2">
    <name type="scientific">Lacrimispora xylanisolvens</name>
    <dbReference type="NCBI Taxonomy" id="384636"/>
    <lineage>
        <taxon>Bacteria</taxon>
        <taxon>Bacillati</taxon>
        <taxon>Bacillota</taxon>
        <taxon>Clostridia</taxon>
        <taxon>Lachnospirales</taxon>
        <taxon>Lachnospiraceae</taxon>
        <taxon>Lacrimispora</taxon>
    </lineage>
</organism>
<gene>
    <name evidence="1" type="ORF">BXY41_105299</name>
</gene>
<dbReference type="EMBL" id="PTJA01000005">
    <property type="protein sequence ID" value="PPK81077.1"/>
    <property type="molecule type" value="Genomic_DNA"/>
</dbReference>
<reference evidence="1 2" key="1">
    <citation type="submission" date="2018-02" db="EMBL/GenBank/DDBJ databases">
        <title>Genomic Encyclopedia of Archaeal and Bacterial Type Strains, Phase II (KMG-II): from individual species to whole genera.</title>
        <authorList>
            <person name="Goeker M."/>
        </authorList>
    </citation>
    <scope>NUCLEOTIDE SEQUENCE [LARGE SCALE GENOMIC DNA]</scope>
    <source>
        <strain evidence="1 2">DSM 3808</strain>
    </source>
</reference>
<name>A0A2S6HTJ5_9FIRM</name>
<comment type="caution">
    <text evidence="1">The sequence shown here is derived from an EMBL/GenBank/DDBJ whole genome shotgun (WGS) entry which is preliminary data.</text>
</comment>
<proteinExistence type="predicted"/>
<evidence type="ECO:0000313" key="1">
    <source>
        <dbReference type="EMBL" id="PPK81077.1"/>
    </source>
</evidence>
<dbReference type="AlphaFoldDB" id="A0A2S6HTJ5"/>
<accession>A0A2S6HTJ5</accession>
<keyword evidence="2" id="KW-1185">Reference proteome</keyword>